<accession>A0ABX0Y6M8</accession>
<sequence length="176" mass="19354">MPRLPYAADASETADRMRARRGGRLTPLDRLLLHSPPVADGWNRLLGAIRSESTLPDDIRELVILRVAVINRAEYEWAAHEPLARRGGLGDAHLAVLRDEGEPAVLAPAQRAALAYADAMTRDVEVPDELFDVLGEHFDQRQIVELTATVGAYNLVSRFLVAMQITPADRAAEARA</sequence>
<evidence type="ECO:0000313" key="3">
    <source>
        <dbReference type="EMBL" id="NJC73088.1"/>
    </source>
</evidence>
<keyword evidence="4" id="KW-1185">Reference proteome</keyword>
<reference evidence="3 4" key="1">
    <citation type="submission" date="2020-03" db="EMBL/GenBank/DDBJ databases">
        <title>WGS of the type strain of Planosporangium spp.</title>
        <authorList>
            <person name="Thawai C."/>
        </authorList>
    </citation>
    <scope>NUCLEOTIDE SEQUENCE [LARGE SCALE GENOMIC DNA]</scope>
    <source>
        <strain evidence="3 4">TBRC 5610</strain>
    </source>
</reference>
<dbReference type="InterPro" id="IPR029032">
    <property type="entry name" value="AhpD-like"/>
</dbReference>
<evidence type="ECO:0000313" key="4">
    <source>
        <dbReference type="Proteomes" id="UP000722989"/>
    </source>
</evidence>
<organism evidence="3 4">
    <name type="scientific">Planosporangium thailandense</name>
    <dbReference type="NCBI Taxonomy" id="765197"/>
    <lineage>
        <taxon>Bacteria</taxon>
        <taxon>Bacillati</taxon>
        <taxon>Actinomycetota</taxon>
        <taxon>Actinomycetes</taxon>
        <taxon>Micromonosporales</taxon>
        <taxon>Micromonosporaceae</taxon>
        <taxon>Planosporangium</taxon>
    </lineage>
</organism>
<dbReference type="Gene3D" id="1.20.1290.10">
    <property type="entry name" value="AhpD-like"/>
    <property type="match status" value="1"/>
</dbReference>
<name>A0ABX0Y6M8_9ACTN</name>
<comment type="caution">
    <text evidence="3">The sequence shown here is derived from an EMBL/GenBank/DDBJ whole genome shotgun (WGS) entry which is preliminary data.</text>
</comment>
<dbReference type="InterPro" id="IPR003779">
    <property type="entry name" value="CMD-like"/>
</dbReference>
<feature type="region of interest" description="Disordered" evidence="1">
    <location>
        <begin position="1"/>
        <end position="20"/>
    </location>
</feature>
<proteinExistence type="predicted"/>
<gene>
    <name evidence="3" type="ORF">HC031_25715</name>
</gene>
<dbReference type="RefSeq" id="WP_167927996.1">
    <property type="nucleotide sequence ID" value="NZ_JAATVY010000025.1"/>
</dbReference>
<feature type="domain" description="Carboxymuconolactone decarboxylase-like" evidence="2">
    <location>
        <begin position="36"/>
        <end position="118"/>
    </location>
</feature>
<dbReference type="Proteomes" id="UP000722989">
    <property type="component" value="Unassembled WGS sequence"/>
</dbReference>
<dbReference type="PANTHER" id="PTHR34846">
    <property type="entry name" value="4-CARBOXYMUCONOLACTONE DECARBOXYLASE FAMILY PROTEIN (AFU_ORTHOLOGUE AFUA_6G11590)"/>
    <property type="match status" value="1"/>
</dbReference>
<dbReference type="Pfam" id="PF02627">
    <property type="entry name" value="CMD"/>
    <property type="match status" value="1"/>
</dbReference>
<evidence type="ECO:0000256" key="1">
    <source>
        <dbReference type="SAM" id="MobiDB-lite"/>
    </source>
</evidence>
<dbReference type="SUPFAM" id="SSF69118">
    <property type="entry name" value="AhpD-like"/>
    <property type="match status" value="1"/>
</dbReference>
<dbReference type="PANTHER" id="PTHR34846:SF11">
    <property type="entry name" value="4-CARBOXYMUCONOLACTONE DECARBOXYLASE FAMILY PROTEIN (AFU_ORTHOLOGUE AFUA_6G11590)"/>
    <property type="match status" value="1"/>
</dbReference>
<dbReference type="EMBL" id="JAATVY010000025">
    <property type="protein sequence ID" value="NJC73088.1"/>
    <property type="molecule type" value="Genomic_DNA"/>
</dbReference>
<protein>
    <submittedName>
        <fullName evidence="3">Carboxymuconolactone decarboxylase family protein</fullName>
    </submittedName>
</protein>
<evidence type="ECO:0000259" key="2">
    <source>
        <dbReference type="Pfam" id="PF02627"/>
    </source>
</evidence>